<dbReference type="GO" id="GO:0055085">
    <property type="term" value="P:transmembrane transport"/>
    <property type="evidence" value="ECO:0007669"/>
    <property type="project" value="InterPro"/>
</dbReference>
<evidence type="ECO:0000256" key="1">
    <source>
        <dbReference type="ARBA" id="ARBA00009023"/>
    </source>
</evidence>
<dbReference type="PANTHER" id="PTHR33376:SF7">
    <property type="entry name" value="C4-DICARBOXYLATE-BINDING PROTEIN DCTB"/>
    <property type="match status" value="1"/>
</dbReference>
<dbReference type="AlphaFoldDB" id="A0A953N7J6"/>
<dbReference type="Proteomes" id="UP000739565">
    <property type="component" value="Unassembled WGS sequence"/>
</dbReference>
<gene>
    <name evidence="5" type="primary">dctP</name>
    <name evidence="5" type="ORF">KZZ10_05285</name>
</gene>
<reference evidence="5" key="1">
    <citation type="submission" date="2021-07" db="EMBL/GenBank/DDBJ databases">
        <title>New genus and species of the family Alcaligenaceae.</title>
        <authorList>
            <person name="Hahn M.W."/>
        </authorList>
    </citation>
    <scope>NUCLEOTIDE SEQUENCE</scope>
    <source>
        <strain evidence="5">LF4-65</strain>
    </source>
</reference>
<organism evidence="5 6">
    <name type="scientific">Zwartia hollandica</name>
    <dbReference type="NCBI Taxonomy" id="324606"/>
    <lineage>
        <taxon>Bacteria</taxon>
        <taxon>Pseudomonadati</taxon>
        <taxon>Pseudomonadota</taxon>
        <taxon>Betaproteobacteria</taxon>
        <taxon>Burkholderiales</taxon>
        <taxon>Alcaligenaceae</taxon>
        <taxon>Zwartia</taxon>
    </lineage>
</organism>
<evidence type="ECO:0000256" key="2">
    <source>
        <dbReference type="ARBA" id="ARBA00022448"/>
    </source>
</evidence>
<dbReference type="Pfam" id="PF03480">
    <property type="entry name" value="DctP"/>
    <property type="match status" value="1"/>
</dbReference>
<evidence type="ECO:0000313" key="5">
    <source>
        <dbReference type="EMBL" id="MBZ1350050.1"/>
    </source>
</evidence>
<dbReference type="RefSeq" id="WP_259660448.1">
    <property type="nucleotide sequence ID" value="NZ_JAHXRI010000006.1"/>
</dbReference>
<feature type="chain" id="PRO_5037130903" evidence="4">
    <location>
        <begin position="24"/>
        <end position="336"/>
    </location>
</feature>
<evidence type="ECO:0000256" key="4">
    <source>
        <dbReference type="SAM" id="SignalP"/>
    </source>
</evidence>
<keyword evidence="2" id="KW-0813">Transport</keyword>
<dbReference type="PANTHER" id="PTHR33376">
    <property type="match status" value="1"/>
</dbReference>
<name>A0A953N7J6_9BURK</name>
<dbReference type="InterPro" id="IPR038404">
    <property type="entry name" value="TRAP_DctP_sf"/>
</dbReference>
<dbReference type="NCBIfam" id="NF037995">
    <property type="entry name" value="TRAP_S1"/>
    <property type="match status" value="1"/>
</dbReference>
<dbReference type="EMBL" id="JAHXRI010000006">
    <property type="protein sequence ID" value="MBZ1350050.1"/>
    <property type="molecule type" value="Genomic_DNA"/>
</dbReference>
<sequence length="336" mass="37494">MQVKNVFRKSALAFMLLCGAAQAQNFEFNLAVIPAPTDPYTVVVQTIPARIAKATDGRVKINISDSLVPGTQIVSAVREGRVEMSAGLHSYLTAEEPRFGIFNLPGLIEGMDDYKKVGEAFWFADTQKIWKDRYKSIVLAEGAWCTQALFSKTPIHTLEDFRNKRLRVHNPQTAVLMNALGAKPVPLALPEVMPSLERGVIDGLFTSSCYGNGQEYWRVAKNVQNWSLGPINGWAVLINEDVWNKLPADLQAKMKAEMLLVQKEALETQSKFTQAAYDNMKKNGAILWDAPPAERARLFDQKFVKPTYDAWLARAKEVGFDGNAFLARVRSTLGRN</sequence>
<comment type="similarity">
    <text evidence="1">Belongs to the bacterial solute-binding protein 7 family.</text>
</comment>
<keyword evidence="3 4" id="KW-0732">Signal</keyword>
<dbReference type="Gene3D" id="3.40.190.170">
    <property type="entry name" value="Bacterial extracellular solute-binding protein, family 7"/>
    <property type="match status" value="1"/>
</dbReference>
<feature type="signal peptide" evidence="4">
    <location>
        <begin position="1"/>
        <end position="23"/>
    </location>
</feature>
<keyword evidence="6" id="KW-1185">Reference proteome</keyword>
<dbReference type="InterPro" id="IPR018389">
    <property type="entry name" value="DctP_fam"/>
</dbReference>
<accession>A0A953N7J6</accession>
<protein>
    <submittedName>
        <fullName evidence="5">TRAP transporter substrate-binding protein DctP</fullName>
    </submittedName>
</protein>
<proteinExistence type="inferred from homology"/>
<comment type="caution">
    <text evidence="5">The sequence shown here is derived from an EMBL/GenBank/DDBJ whole genome shotgun (WGS) entry which is preliminary data.</text>
</comment>
<evidence type="ECO:0000313" key="6">
    <source>
        <dbReference type="Proteomes" id="UP000739565"/>
    </source>
</evidence>
<evidence type="ECO:0000256" key="3">
    <source>
        <dbReference type="ARBA" id="ARBA00022729"/>
    </source>
</evidence>